<evidence type="ECO:0000313" key="2">
    <source>
        <dbReference type="Proteomes" id="UP001526143"/>
    </source>
</evidence>
<dbReference type="Proteomes" id="UP001526143">
    <property type="component" value="Unassembled WGS sequence"/>
</dbReference>
<dbReference type="GO" id="GO:0051213">
    <property type="term" value="F:dioxygenase activity"/>
    <property type="evidence" value="ECO:0007669"/>
    <property type="project" value="UniProtKB-KW"/>
</dbReference>
<dbReference type="Gene3D" id="2.60.120.620">
    <property type="entry name" value="q2cbj1_9rhob like domain"/>
    <property type="match status" value="1"/>
</dbReference>
<gene>
    <name evidence="1" type="ORF">OGM63_12710</name>
</gene>
<proteinExistence type="predicted"/>
<reference evidence="1 2" key="1">
    <citation type="submission" date="2022-10" db="EMBL/GenBank/DDBJ databases">
        <title>Identification of biosynthetic pathway for the production of the potent trypsin inhibitor radiosumin.</title>
        <authorList>
            <person name="Fewer D.P."/>
            <person name="Delbaje E."/>
            <person name="Ouyang X."/>
            <person name="Agostino P.D."/>
            <person name="Wahlsten M."/>
            <person name="Jokela J."/>
            <person name="Permi P."/>
            <person name="Haapaniemi E."/>
            <person name="Koistinen H."/>
        </authorList>
    </citation>
    <scope>NUCLEOTIDE SEQUENCE [LARGE SCALE GENOMIC DNA]</scope>
    <source>
        <strain evidence="1 2">NIES-515</strain>
    </source>
</reference>
<sequence length="296" mass="34550">MDDSQHLNQEQLALLPTDEDVAFYEEHGWYISQKVLAEDIIDEAIQGSERYYRGERDTLLTISSGYSDWQPKDGYDVIRNNEFVSLQNKQLRFLALQPIIGAIASRLAKTKQIRLLDDQLVYKPPQDKNGKTAVGWHSDRAYWSTCSSHKLLTAWIPFHDCDELNGSLVVLDKSHKWSDIENTRFFNNHNLEDIEKQFSQQKREIIKVAIALKKGQISFHHCWTIHGSYPNYSNSFRLAIAVHLQDESNFYQPFWNHQGKQIHIIDELLCRKLPNGEPDFRDPSVFPVLWLEHNQV</sequence>
<name>A0ABT3AZ05_9CYAN</name>
<evidence type="ECO:0000313" key="1">
    <source>
        <dbReference type="EMBL" id="MCV3214361.1"/>
    </source>
</evidence>
<protein>
    <submittedName>
        <fullName evidence="1">Phytanoyl-CoA dioxygenase family protein</fullName>
    </submittedName>
</protein>
<organism evidence="1 2">
    <name type="scientific">Plectonema radiosum NIES-515</name>
    <dbReference type="NCBI Taxonomy" id="2986073"/>
    <lineage>
        <taxon>Bacteria</taxon>
        <taxon>Bacillati</taxon>
        <taxon>Cyanobacteriota</taxon>
        <taxon>Cyanophyceae</taxon>
        <taxon>Oscillatoriophycideae</taxon>
        <taxon>Oscillatoriales</taxon>
        <taxon>Microcoleaceae</taxon>
        <taxon>Plectonema</taxon>
    </lineage>
</organism>
<keyword evidence="1" id="KW-0223">Dioxygenase</keyword>
<keyword evidence="1" id="KW-0560">Oxidoreductase</keyword>
<dbReference type="PANTHER" id="PTHR20883">
    <property type="entry name" value="PHYTANOYL-COA DIOXYGENASE DOMAIN CONTAINING 1"/>
    <property type="match status" value="1"/>
</dbReference>
<dbReference type="SUPFAM" id="SSF51197">
    <property type="entry name" value="Clavaminate synthase-like"/>
    <property type="match status" value="1"/>
</dbReference>
<dbReference type="PANTHER" id="PTHR20883:SF48">
    <property type="entry name" value="ECTOINE DIOXYGENASE"/>
    <property type="match status" value="1"/>
</dbReference>
<dbReference type="EMBL" id="JAOWRF010000191">
    <property type="protein sequence ID" value="MCV3214361.1"/>
    <property type="molecule type" value="Genomic_DNA"/>
</dbReference>
<dbReference type="Pfam" id="PF05721">
    <property type="entry name" value="PhyH"/>
    <property type="match status" value="1"/>
</dbReference>
<accession>A0ABT3AZ05</accession>
<dbReference type="InterPro" id="IPR008775">
    <property type="entry name" value="Phytyl_CoA_dOase-like"/>
</dbReference>
<dbReference type="RefSeq" id="WP_263745935.1">
    <property type="nucleotide sequence ID" value="NZ_JAOWRF010000191.1"/>
</dbReference>
<keyword evidence="2" id="KW-1185">Reference proteome</keyword>
<comment type="caution">
    <text evidence="1">The sequence shown here is derived from an EMBL/GenBank/DDBJ whole genome shotgun (WGS) entry which is preliminary data.</text>
</comment>